<dbReference type="RefSeq" id="WP_012915794.1">
    <property type="nucleotide sequence ID" value="NC_013722.1"/>
</dbReference>
<protein>
    <recommendedName>
        <fullName evidence="2">Type II secretion system protein H</fullName>
    </recommendedName>
    <alternativeName>
        <fullName evidence="10">General secretion pathway protein H</fullName>
    </alternativeName>
</protein>
<dbReference type="Proteomes" id="UP000001890">
    <property type="component" value="Chromosome"/>
</dbReference>
<keyword evidence="8 11" id="KW-0472">Membrane</keyword>
<keyword evidence="3" id="KW-1003">Cell membrane</keyword>
<keyword evidence="14" id="KW-1185">Reference proteome</keyword>
<comment type="subcellular location">
    <subcellularLocation>
        <location evidence="1">Cell inner membrane</location>
        <topology evidence="1">Single-pass membrane protein</topology>
    </subcellularLocation>
</comment>
<evidence type="ECO:0000256" key="1">
    <source>
        <dbReference type="ARBA" id="ARBA00004377"/>
    </source>
</evidence>
<dbReference type="STRING" id="380358.XALC_1281"/>
<dbReference type="GO" id="GO:0015627">
    <property type="term" value="C:type II protein secretion system complex"/>
    <property type="evidence" value="ECO:0007669"/>
    <property type="project" value="InterPro"/>
</dbReference>
<evidence type="ECO:0000256" key="10">
    <source>
        <dbReference type="ARBA" id="ARBA00030775"/>
    </source>
</evidence>
<evidence type="ECO:0000256" key="4">
    <source>
        <dbReference type="ARBA" id="ARBA00022481"/>
    </source>
</evidence>
<sequence length="187" mass="19530">MVVHGKRALVEPARQRGFTVVELMVTIAILAILMALAVPSFTALIRSNRLTSTANELVAALQLTRSEAVRLNGGVSLCRSDNGKACAAGGNWTGFLVVARDGTVLRTSTLRADLIVQSADLDKLGDKLTFGADGVARNNAGDPLTMGIAVCMPVTSPTNNVMSVQMIGGSRIRVQSSSDNGKCNTTG</sequence>
<dbReference type="PATRIC" id="fig|29447.3.peg.1273"/>
<keyword evidence="6 11" id="KW-0812">Transmembrane</keyword>
<dbReference type="EMBL" id="FP565176">
    <property type="protein sequence ID" value="CBA15790.1"/>
    <property type="molecule type" value="Genomic_DNA"/>
</dbReference>
<proteinExistence type="inferred from homology"/>
<evidence type="ECO:0000256" key="5">
    <source>
        <dbReference type="ARBA" id="ARBA00022519"/>
    </source>
</evidence>
<organism evidence="13 14">
    <name type="scientific">Xanthomonas albilineans (strain GPE PC73 / CFBP 7063)</name>
    <dbReference type="NCBI Taxonomy" id="380358"/>
    <lineage>
        <taxon>Bacteria</taxon>
        <taxon>Pseudomonadati</taxon>
        <taxon>Pseudomonadota</taxon>
        <taxon>Gammaproteobacteria</taxon>
        <taxon>Lysobacterales</taxon>
        <taxon>Lysobacteraceae</taxon>
        <taxon>Xanthomonas</taxon>
    </lineage>
</organism>
<keyword evidence="7 11" id="KW-1133">Transmembrane helix</keyword>
<feature type="transmembrane region" description="Helical" evidence="11">
    <location>
        <begin position="20"/>
        <end position="45"/>
    </location>
</feature>
<dbReference type="KEGG" id="xal:XALC_1281"/>
<evidence type="ECO:0000313" key="13">
    <source>
        <dbReference type="EMBL" id="CBA15790.1"/>
    </source>
</evidence>
<dbReference type="InterPro" id="IPR012902">
    <property type="entry name" value="N_methyl_site"/>
</dbReference>
<dbReference type="eggNOG" id="COG4970">
    <property type="taxonomic scope" value="Bacteria"/>
</dbReference>
<evidence type="ECO:0000313" key="14">
    <source>
        <dbReference type="Proteomes" id="UP000001890"/>
    </source>
</evidence>
<dbReference type="Pfam" id="PF12019">
    <property type="entry name" value="GspH"/>
    <property type="match status" value="1"/>
</dbReference>
<reference evidence="13 14" key="1">
    <citation type="journal article" date="2009" name="BMC Genomics">
        <title>The complete genome sequence of Xanthomonas albilineans provides new insights into the reductive genome evolution of the xylem-limited Xanthomonadaceae.</title>
        <authorList>
            <person name="Pieretti I."/>
            <person name="Royer M."/>
            <person name="Barbe V."/>
            <person name="Carrere S."/>
            <person name="Koebnik R."/>
            <person name="Cociancich S."/>
            <person name="Couloux A."/>
            <person name="Darrasse A."/>
            <person name="Gouzy J."/>
            <person name="Jacques M.A."/>
            <person name="Lauber E."/>
            <person name="Manceau C."/>
            <person name="Mangenot S."/>
            <person name="Poussier S."/>
            <person name="Segurens B."/>
            <person name="Szurek B."/>
            <person name="Verdier V."/>
            <person name="Arlat M."/>
            <person name="Rott P."/>
        </authorList>
    </citation>
    <scope>NUCLEOTIDE SEQUENCE [LARGE SCALE GENOMIC DNA]</scope>
    <source>
        <strain evidence="14">GPE PC73 / CFBP 7063</strain>
    </source>
</reference>
<name>D2UA50_XANAP</name>
<feature type="domain" description="General secretion pathway GspH" evidence="12">
    <location>
        <begin position="53"/>
        <end position="142"/>
    </location>
</feature>
<evidence type="ECO:0000256" key="11">
    <source>
        <dbReference type="SAM" id="Phobius"/>
    </source>
</evidence>
<dbReference type="GeneID" id="57876589"/>
<accession>D2UA50</accession>
<comment type="similarity">
    <text evidence="9">Belongs to the GSP H family.</text>
</comment>
<dbReference type="GO" id="GO:0015628">
    <property type="term" value="P:protein secretion by the type II secretion system"/>
    <property type="evidence" value="ECO:0007669"/>
    <property type="project" value="InterPro"/>
</dbReference>
<evidence type="ECO:0000256" key="9">
    <source>
        <dbReference type="ARBA" id="ARBA00025772"/>
    </source>
</evidence>
<dbReference type="SUPFAM" id="SSF54523">
    <property type="entry name" value="Pili subunits"/>
    <property type="match status" value="1"/>
</dbReference>
<gene>
    <name evidence="13" type="ordered locus">XALc_1281</name>
</gene>
<dbReference type="NCBIfam" id="TIGR02532">
    <property type="entry name" value="IV_pilin_GFxxxE"/>
    <property type="match status" value="1"/>
</dbReference>
<evidence type="ECO:0000256" key="3">
    <source>
        <dbReference type="ARBA" id="ARBA00022475"/>
    </source>
</evidence>
<evidence type="ECO:0000259" key="12">
    <source>
        <dbReference type="Pfam" id="PF12019"/>
    </source>
</evidence>
<keyword evidence="4" id="KW-0488">Methylation</keyword>
<dbReference type="AlphaFoldDB" id="D2UA50"/>
<dbReference type="GO" id="GO:0005886">
    <property type="term" value="C:plasma membrane"/>
    <property type="evidence" value="ECO:0007669"/>
    <property type="project" value="UniProtKB-SubCell"/>
</dbReference>
<dbReference type="InterPro" id="IPR045584">
    <property type="entry name" value="Pilin-like"/>
</dbReference>
<evidence type="ECO:0000256" key="8">
    <source>
        <dbReference type="ARBA" id="ARBA00023136"/>
    </source>
</evidence>
<dbReference type="Gene3D" id="3.55.40.10">
    <property type="entry name" value="minor pseudopilin epsh domain"/>
    <property type="match status" value="1"/>
</dbReference>
<evidence type="ECO:0000256" key="7">
    <source>
        <dbReference type="ARBA" id="ARBA00022989"/>
    </source>
</evidence>
<keyword evidence="5" id="KW-0997">Cell inner membrane</keyword>
<dbReference type="Pfam" id="PF07963">
    <property type="entry name" value="N_methyl"/>
    <property type="match status" value="1"/>
</dbReference>
<evidence type="ECO:0000256" key="6">
    <source>
        <dbReference type="ARBA" id="ARBA00022692"/>
    </source>
</evidence>
<evidence type="ECO:0000256" key="2">
    <source>
        <dbReference type="ARBA" id="ARBA00021549"/>
    </source>
</evidence>
<dbReference type="OrthoDB" id="6039229at2"/>
<dbReference type="InterPro" id="IPR022346">
    <property type="entry name" value="T2SS_GspH"/>
</dbReference>